<evidence type="ECO:0000313" key="9">
    <source>
        <dbReference type="Proteomes" id="UP001497453"/>
    </source>
</evidence>
<sequence>MPRIRKKTSKRGSTNQREKIKHKAADTRHKRKREARKNPQKKSKKPQDLGIPNNFPYKDQILAEVAEQRRIAAEEKQLRKEAKKLAKAGVEAQAEEDSEAEIGFSSLPGVSKTRPHAAAEASSSTLSEDADEEAPVLVNPDLHNLEAVLDKADVVLELIDARDPLAYRSSHVEDAVKSRIGKKLLFVLNKIDTCPKESIESWTRALGKEHPVFLFRSASAFLPDSEPPTTDPKGKGKKRMDDALGLAVLLEHLEALTKELKEERPLVVAVTGLTNVGKSSFVNSLARKATLPVYKLSSTSGEGPTTTIYPQEVTLSLNGCEVNVIDTPGLSWQRVDDLTGEEAERYRTQDILLRSKGHIERLKDPLPVVSHIVARALREDLMLFYNIPAFAEGDLTAFLSGVARANSLIKKGGVLDLGAASKIVLRDWRTGKFPRYTVPSPTLVETAPPLSESNEKIISMLKTRKEMRNGNGVVKLKAGEVQLRKVDLDAAWISVEDSDEEDEDELDVDEEEEADEGSVDVGESEEGDGDEDEEDEDEEELAPPRKRKQAPVKAIAPPKKKVAFSAKRGPVSQKPAPAKGILKVSNEKPKSSLKAKVTAKEPKPAPKVSKVANPSGKTQKSAPAKDNGAYDFGKFF</sequence>
<protein>
    <recommendedName>
        <fullName evidence="10">CP-type G domain-containing protein</fullName>
    </recommendedName>
</protein>
<dbReference type="Pfam" id="PF01926">
    <property type="entry name" value="MMR_HSR1"/>
    <property type="match status" value="1"/>
</dbReference>
<evidence type="ECO:0000259" key="7">
    <source>
        <dbReference type="Pfam" id="PF08701"/>
    </source>
</evidence>
<feature type="region of interest" description="Disordered" evidence="5">
    <location>
        <begin position="494"/>
        <end position="636"/>
    </location>
</feature>
<dbReference type="InterPro" id="IPR006073">
    <property type="entry name" value="GTP-bd"/>
</dbReference>
<keyword evidence="3" id="KW-0342">GTP-binding</keyword>
<evidence type="ECO:0000259" key="6">
    <source>
        <dbReference type="Pfam" id="PF01926"/>
    </source>
</evidence>
<evidence type="ECO:0000313" key="8">
    <source>
        <dbReference type="EMBL" id="CAL1704386.1"/>
    </source>
</evidence>
<feature type="compositionally biased region" description="Basic residues" evidence="5">
    <location>
        <begin position="28"/>
        <end position="44"/>
    </location>
</feature>
<dbReference type="SUPFAM" id="SSF52540">
    <property type="entry name" value="P-loop containing nucleoside triphosphate hydrolases"/>
    <property type="match status" value="1"/>
</dbReference>
<evidence type="ECO:0000256" key="1">
    <source>
        <dbReference type="ARBA" id="ARBA00004123"/>
    </source>
</evidence>
<reference evidence="9" key="1">
    <citation type="submission" date="2024-04" db="EMBL/GenBank/DDBJ databases">
        <authorList>
            <person name="Shaw F."/>
            <person name="Minotto A."/>
        </authorList>
    </citation>
    <scope>NUCLEOTIDE SEQUENCE [LARGE SCALE GENOMIC DNA]</scope>
</reference>
<organism evidence="8 9">
    <name type="scientific">Somion occarium</name>
    <dbReference type="NCBI Taxonomy" id="3059160"/>
    <lineage>
        <taxon>Eukaryota</taxon>
        <taxon>Fungi</taxon>
        <taxon>Dikarya</taxon>
        <taxon>Basidiomycota</taxon>
        <taxon>Agaricomycotina</taxon>
        <taxon>Agaricomycetes</taxon>
        <taxon>Polyporales</taxon>
        <taxon>Cerrenaceae</taxon>
        <taxon>Somion</taxon>
    </lineage>
</organism>
<keyword evidence="9" id="KW-1185">Reference proteome</keyword>
<dbReference type="PANTHER" id="PTHR11089">
    <property type="entry name" value="GTP-BINDING PROTEIN-RELATED"/>
    <property type="match status" value="1"/>
</dbReference>
<keyword evidence="4" id="KW-0539">Nucleus</keyword>
<dbReference type="Pfam" id="PF08701">
    <property type="entry name" value="GN3L_Grn1"/>
    <property type="match status" value="1"/>
</dbReference>
<dbReference type="InterPro" id="IPR023179">
    <property type="entry name" value="GTP-bd_ortho_bundle_sf"/>
</dbReference>
<feature type="compositionally biased region" description="Basic residues" evidence="5">
    <location>
        <begin position="1"/>
        <end position="10"/>
    </location>
</feature>
<dbReference type="Proteomes" id="UP001497453">
    <property type="component" value="Chromosome 3"/>
</dbReference>
<dbReference type="Gene3D" id="3.40.50.300">
    <property type="entry name" value="P-loop containing nucleotide triphosphate hydrolases"/>
    <property type="match status" value="1"/>
</dbReference>
<comment type="subcellular location">
    <subcellularLocation>
        <location evidence="1">Nucleus</location>
    </subcellularLocation>
</comment>
<feature type="domain" description="G" evidence="6">
    <location>
        <begin position="268"/>
        <end position="338"/>
    </location>
</feature>
<dbReference type="InterPro" id="IPR027417">
    <property type="entry name" value="P-loop_NTPase"/>
</dbReference>
<evidence type="ECO:0000256" key="5">
    <source>
        <dbReference type="SAM" id="MobiDB-lite"/>
    </source>
</evidence>
<feature type="region of interest" description="Disordered" evidence="5">
    <location>
        <begin position="92"/>
        <end position="133"/>
    </location>
</feature>
<name>A0ABP1D952_9APHY</name>
<dbReference type="PANTHER" id="PTHR11089:SF30">
    <property type="entry name" value="GUANINE NUCLEOTIDE-BINDING PROTEIN-LIKE 3 HOMOLOG"/>
    <property type="match status" value="1"/>
</dbReference>
<dbReference type="EMBL" id="OZ037946">
    <property type="protein sequence ID" value="CAL1704386.1"/>
    <property type="molecule type" value="Genomic_DNA"/>
</dbReference>
<gene>
    <name evidence="8" type="ORF">GFSPODELE1_LOCUS4987</name>
</gene>
<accession>A0ABP1D952</accession>
<feature type="region of interest" description="Disordered" evidence="5">
    <location>
        <begin position="1"/>
        <end position="55"/>
    </location>
</feature>
<keyword evidence="2" id="KW-0547">Nucleotide-binding</keyword>
<dbReference type="InterPro" id="IPR014813">
    <property type="entry name" value="Gnl3_N_dom"/>
</dbReference>
<feature type="domain" description="Guanine nucleotide-binding protein-like 3 N-terminal" evidence="7">
    <location>
        <begin position="14"/>
        <end position="88"/>
    </location>
</feature>
<evidence type="ECO:0000256" key="2">
    <source>
        <dbReference type="ARBA" id="ARBA00022741"/>
    </source>
</evidence>
<proteinExistence type="predicted"/>
<feature type="compositionally biased region" description="Acidic residues" evidence="5">
    <location>
        <begin position="496"/>
        <end position="541"/>
    </location>
</feature>
<evidence type="ECO:0000256" key="4">
    <source>
        <dbReference type="ARBA" id="ARBA00023242"/>
    </source>
</evidence>
<dbReference type="InterPro" id="IPR050755">
    <property type="entry name" value="TRAFAC_YlqF/YawG_RiboMat"/>
</dbReference>
<dbReference type="Gene3D" id="1.10.1580.10">
    <property type="match status" value="1"/>
</dbReference>
<feature type="compositionally biased region" description="Low complexity" evidence="5">
    <location>
        <begin position="118"/>
        <end position="127"/>
    </location>
</feature>
<evidence type="ECO:0008006" key="10">
    <source>
        <dbReference type="Google" id="ProtNLM"/>
    </source>
</evidence>
<evidence type="ECO:0000256" key="3">
    <source>
        <dbReference type="ARBA" id="ARBA00023134"/>
    </source>
</evidence>